<organism evidence="2 3">
    <name type="scientific">Mycolicibacterium goodii</name>
    <name type="common">Mycobacterium goodii</name>
    <dbReference type="NCBI Taxonomy" id="134601"/>
    <lineage>
        <taxon>Bacteria</taxon>
        <taxon>Bacillati</taxon>
        <taxon>Actinomycetota</taxon>
        <taxon>Actinomycetes</taxon>
        <taxon>Mycobacteriales</taxon>
        <taxon>Mycobacteriaceae</taxon>
        <taxon>Mycolicibacterium</taxon>
    </lineage>
</organism>
<dbReference type="InterPro" id="IPR011660">
    <property type="entry name" value="VapB-like"/>
</dbReference>
<protein>
    <submittedName>
        <fullName evidence="2">Type II toxin-antitoxin system VapB family antitoxin</fullName>
    </submittedName>
</protein>
<gene>
    <name evidence="2" type="ORF">KL859_18855</name>
</gene>
<keyword evidence="1" id="KW-1277">Toxin-antitoxin system</keyword>
<dbReference type="Pfam" id="PF07704">
    <property type="entry name" value="PSK_trans_fac"/>
    <property type="match status" value="1"/>
</dbReference>
<comment type="caution">
    <text evidence="2">The sequence shown here is derived from an EMBL/GenBank/DDBJ whole genome shotgun (WGS) entry which is preliminary data.</text>
</comment>
<evidence type="ECO:0000313" key="3">
    <source>
        <dbReference type="Proteomes" id="UP000696413"/>
    </source>
</evidence>
<name>A0ABS6HSK3_MYCGD</name>
<evidence type="ECO:0000313" key="2">
    <source>
        <dbReference type="EMBL" id="MBU8824920.1"/>
    </source>
</evidence>
<accession>A0ABS6HSK3</accession>
<keyword evidence="3" id="KW-1185">Reference proteome</keyword>
<sequence>MALNIKDPEVDRLAHELATRMGHHNKTQAIRDALRAQLALLEAQASDRVTHLLDVMQTEIWPLLPDHTPITKTEREQILGYDPKTGA</sequence>
<evidence type="ECO:0000256" key="1">
    <source>
        <dbReference type="ARBA" id="ARBA00022649"/>
    </source>
</evidence>
<dbReference type="Proteomes" id="UP000696413">
    <property type="component" value="Unassembled WGS sequence"/>
</dbReference>
<reference evidence="2 3" key="1">
    <citation type="submission" date="2021-05" db="EMBL/GenBank/DDBJ databases">
        <title>Draft Genome Sequences of Clinical Respiratory Isolates of Mycobacterium goodii Recovered in Ireland.</title>
        <authorList>
            <person name="Flanagan P.R."/>
            <person name="Mok S."/>
            <person name="Roycroft E."/>
            <person name="Rogers T.R."/>
            <person name="Fitzgibbon M."/>
        </authorList>
    </citation>
    <scope>NUCLEOTIDE SEQUENCE [LARGE SCALE GENOMIC DNA]</scope>
    <source>
        <strain evidence="2 3">14IE55</strain>
    </source>
</reference>
<dbReference type="RefSeq" id="WP_214395287.1">
    <property type="nucleotide sequence ID" value="NZ_JAHBOL010000029.1"/>
</dbReference>
<dbReference type="EMBL" id="JAHBOM010000013">
    <property type="protein sequence ID" value="MBU8824920.1"/>
    <property type="molecule type" value="Genomic_DNA"/>
</dbReference>
<proteinExistence type="predicted"/>